<accession>A0ACB8ZFT7</accession>
<organism evidence="1 2">
    <name type="scientific">Arctium lappa</name>
    <name type="common">Greater burdock</name>
    <name type="synonym">Lappa major</name>
    <dbReference type="NCBI Taxonomy" id="4217"/>
    <lineage>
        <taxon>Eukaryota</taxon>
        <taxon>Viridiplantae</taxon>
        <taxon>Streptophyta</taxon>
        <taxon>Embryophyta</taxon>
        <taxon>Tracheophyta</taxon>
        <taxon>Spermatophyta</taxon>
        <taxon>Magnoliopsida</taxon>
        <taxon>eudicotyledons</taxon>
        <taxon>Gunneridae</taxon>
        <taxon>Pentapetalae</taxon>
        <taxon>asterids</taxon>
        <taxon>campanulids</taxon>
        <taxon>Asterales</taxon>
        <taxon>Asteraceae</taxon>
        <taxon>Carduoideae</taxon>
        <taxon>Cardueae</taxon>
        <taxon>Arctiinae</taxon>
        <taxon>Arctium</taxon>
    </lineage>
</organism>
<keyword evidence="2" id="KW-1185">Reference proteome</keyword>
<evidence type="ECO:0000313" key="2">
    <source>
        <dbReference type="Proteomes" id="UP001055879"/>
    </source>
</evidence>
<reference evidence="2" key="1">
    <citation type="journal article" date="2022" name="Mol. Ecol. Resour.">
        <title>The genomes of chicory, endive, great burdock and yacon provide insights into Asteraceae palaeo-polyploidization history and plant inulin production.</title>
        <authorList>
            <person name="Fan W."/>
            <person name="Wang S."/>
            <person name="Wang H."/>
            <person name="Wang A."/>
            <person name="Jiang F."/>
            <person name="Liu H."/>
            <person name="Zhao H."/>
            <person name="Xu D."/>
            <person name="Zhang Y."/>
        </authorList>
    </citation>
    <scope>NUCLEOTIDE SEQUENCE [LARGE SCALE GENOMIC DNA]</scope>
    <source>
        <strain evidence="2">cv. Niubang</strain>
    </source>
</reference>
<comment type="caution">
    <text evidence="1">The sequence shown here is derived from an EMBL/GenBank/DDBJ whole genome shotgun (WGS) entry which is preliminary data.</text>
</comment>
<protein>
    <submittedName>
        <fullName evidence="1">Uncharacterized protein</fullName>
    </submittedName>
</protein>
<evidence type="ECO:0000313" key="1">
    <source>
        <dbReference type="EMBL" id="KAI3696662.1"/>
    </source>
</evidence>
<proteinExistence type="predicted"/>
<dbReference type="EMBL" id="CM042056">
    <property type="protein sequence ID" value="KAI3696662.1"/>
    <property type="molecule type" value="Genomic_DNA"/>
</dbReference>
<gene>
    <name evidence="1" type="ORF">L6452_29117</name>
</gene>
<sequence length="100" mass="10846">MPIDLTSPIDVAVMSEPDMSVVRSIGSFVAIAISVMDAALMVKNLHGNQSLRCRKPWKTSAAIAKVQMRDATATYNPTHGMASFGECQVMLLHKENEVLA</sequence>
<name>A0ACB8ZFT7_ARCLA</name>
<reference evidence="1 2" key="2">
    <citation type="journal article" date="2022" name="Mol. Ecol. Resour.">
        <title>The genomes of chicory, endive, great burdock and yacon provide insights into Asteraceae paleo-polyploidization history and plant inulin production.</title>
        <authorList>
            <person name="Fan W."/>
            <person name="Wang S."/>
            <person name="Wang H."/>
            <person name="Wang A."/>
            <person name="Jiang F."/>
            <person name="Liu H."/>
            <person name="Zhao H."/>
            <person name="Xu D."/>
            <person name="Zhang Y."/>
        </authorList>
    </citation>
    <scope>NUCLEOTIDE SEQUENCE [LARGE SCALE GENOMIC DNA]</scope>
    <source>
        <strain evidence="2">cv. Niubang</strain>
    </source>
</reference>
<dbReference type="Proteomes" id="UP001055879">
    <property type="component" value="Linkage Group LG10"/>
</dbReference>